<keyword evidence="9" id="KW-0443">Lipid metabolism</keyword>
<comment type="pathway">
    <text evidence="3">Sphingolipid metabolism.</text>
</comment>
<dbReference type="FunFam" id="3.40.640.10:FF:000049">
    <property type="entry name" value="serine palmitoyltransferase 1 isoform X1"/>
    <property type="match status" value="1"/>
</dbReference>
<keyword evidence="10" id="KW-0012">Acyltransferase</keyword>
<evidence type="ECO:0000256" key="4">
    <source>
        <dbReference type="ARBA" id="ARBA00008392"/>
    </source>
</evidence>
<evidence type="ECO:0000313" key="16">
    <source>
        <dbReference type="EMBL" id="CRL04739.1"/>
    </source>
</evidence>
<keyword evidence="7" id="KW-0663">Pyridoxal phosphate</keyword>
<dbReference type="Gene3D" id="3.90.1150.10">
    <property type="entry name" value="Aspartate Aminotransferase, domain 1"/>
    <property type="match status" value="1"/>
</dbReference>
<evidence type="ECO:0000256" key="12">
    <source>
        <dbReference type="ARBA" id="ARBA00041765"/>
    </source>
</evidence>
<evidence type="ECO:0000256" key="3">
    <source>
        <dbReference type="ARBA" id="ARBA00004991"/>
    </source>
</evidence>
<dbReference type="Proteomes" id="UP000183832">
    <property type="component" value="Unassembled WGS sequence"/>
</dbReference>
<evidence type="ECO:0000259" key="15">
    <source>
        <dbReference type="Pfam" id="PF00155"/>
    </source>
</evidence>
<dbReference type="OrthoDB" id="3168162at2759"/>
<dbReference type="GO" id="GO:0016020">
    <property type="term" value="C:membrane"/>
    <property type="evidence" value="ECO:0007669"/>
    <property type="project" value="GOC"/>
</dbReference>
<evidence type="ECO:0000256" key="11">
    <source>
        <dbReference type="ARBA" id="ARBA00041066"/>
    </source>
</evidence>
<accession>A0A1J1IWT0</accession>
<dbReference type="SUPFAM" id="SSF53383">
    <property type="entry name" value="PLP-dependent transferases"/>
    <property type="match status" value="1"/>
</dbReference>
<dbReference type="InterPro" id="IPR050087">
    <property type="entry name" value="AON_synthase_class-II"/>
</dbReference>
<comment type="cofactor">
    <cofactor evidence="1">
        <name>pyridoxal 5'-phosphate</name>
        <dbReference type="ChEBI" id="CHEBI:597326"/>
    </cofactor>
</comment>
<evidence type="ECO:0000256" key="2">
    <source>
        <dbReference type="ARBA" id="ARBA00004760"/>
    </source>
</evidence>
<keyword evidence="6" id="KW-0808">Transferase</keyword>
<keyword evidence="14" id="KW-0812">Transmembrane</keyword>
<evidence type="ECO:0000256" key="9">
    <source>
        <dbReference type="ARBA" id="ARBA00023098"/>
    </source>
</evidence>
<comment type="pathway">
    <text evidence="2">Lipid metabolism; sphingolipid metabolism.</text>
</comment>
<dbReference type="GO" id="GO:0004758">
    <property type="term" value="F:serine C-palmitoyltransferase activity"/>
    <property type="evidence" value="ECO:0007669"/>
    <property type="project" value="UniProtKB-EC"/>
</dbReference>
<sequence length="469" mass="53618">MLQYESTPYIFNLLFDIIFKAPIYVIFLEGFLLLMVIWVLIHKQTNGSRKLTEEQKKEIIKNWKPEPLVPEVDENDPTLKTRTVEGPIGKYIFVDGHKCLNMSTFNYLGLEEYPQIKKSAIETIRKYGVGSCGPRGFYGTLDVHLELEERLAKFMDQEEAVVYSYAFSTIASAIPAYSKRNDIIFADECVNFAIQKGIDASRSKVVYFKHNNMRDLEEKLIEQHKMDVKKPQKAAKMRRFLVAEGIYLNTGEMCPLRELVQLRSKYKLRMILDESVSFGTIGKHGRGLTEFLGVDKTEVDLISASLEASVESVGGFCVGTHFIVEHQRLSGLGYCFSASQPPLLTQVVITALDIFEKEPKIFKDLNEVCEKVDKKFKELSRFLLRGHPISPIKHLYLKDDKTSSETDEILRKISDQCIKMGLAIVPCAYLPIEKFPQKPSLRVAVNRLLSNEEITKAFNILQRASYEIK</sequence>
<reference evidence="16 17" key="1">
    <citation type="submission" date="2015-04" db="EMBL/GenBank/DDBJ databases">
        <authorList>
            <person name="Syromyatnikov M.Y."/>
            <person name="Popov V.N."/>
        </authorList>
    </citation>
    <scope>NUCLEOTIDE SEQUENCE [LARGE SCALE GENOMIC DNA]</scope>
</reference>
<dbReference type="GO" id="GO:0005783">
    <property type="term" value="C:endoplasmic reticulum"/>
    <property type="evidence" value="ECO:0007669"/>
    <property type="project" value="TreeGrafter"/>
</dbReference>
<dbReference type="PANTHER" id="PTHR13693:SF2">
    <property type="entry name" value="SERINE PALMITOYLTRANSFERASE 1"/>
    <property type="match status" value="1"/>
</dbReference>
<feature type="domain" description="Aminotransferase class I/classII large" evidence="15">
    <location>
        <begin position="98"/>
        <end position="458"/>
    </location>
</feature>
<dbReference type="GO" id="GO:0030170">
    <property type="term" value="F:pyridoxal phosphate binding"/>
    <property type="evidence" value="ECO:0007669"/>
    <property type="project" value="InterPro"/>
</dbReference>
<dbReference type="Pfam" id="PF00155">
    <property type="entry name" value="Aminotran_1_2"/>
    <property type="match status" value="1"/>
</dbReference>
<dbReference type="InterPro" id="IPR004839">
    <property type="entry name" value="Aminotransferase_I/II_large"/>
</dbReference>
<evidence type="ECO:0000256" key="10">
    <source>
        <dbReference type="ARBA" id="ARBA00023315"/>
    </source>
</evidence>
<evidence type="ECO:0000256" key="13">
    <source>
        <dbReference type="ARBA" id="ARBA00042649"/>
    </source>
</evidence>
<dbReference type="AlphaFoldDB" id="A0A1J1IWT0"/>
<evidence type="ECO:0000256" key="7">
    <source>
        <dbReference type="ARBA" id="ARBA00022898"/>
    </source>
</evidence>
<evidence type="ECO:0000256" key="1">
    <source>
        <dbReference type="ARBA" id="ARBA00001933"/>
    </source>
</evidence>
<dbReference type="InterPro" id="IPR015424">
    <property type="entry name" value="PyrdxlP-dep_Trfase"/>
</dbReference>
<keyword evidence="14" id="KW-0472">Membrane</keyword>
<dbReference type="InterPro" id="IPR015421">
    <property type="entry name" value="PyrdxlP-dep_Trfase_major"/>
</dbReference>
<dbReference type="GO" id="GO:0046512">
    <property type="term" value="P:sphingosine biosynthetic process"/>
    <property type="evidence" value="ECO:0007669"/>
    <property type="project" value="TreeGrafter"/>
</dbReference>
<evidence type="ECO:0000256" key="5">
    <source>
        <dbReference type="ARBA" id="ARBA00013220"/>
    </source>
</evidence>
<proteinExistence type="inferred from homology"/>
<keyword evidence="14" id="KW-1133">Transmembrane helix</keyword>
<dbReference type="Gene3D" id="3.40.640.10">
    <property type="entry name" value="Type I PLP-dependent aspartate aminotransferase-like (Major domain)"/>
    <property type="match status" value="1"/>
</dbReference>
<evidence type="ECO:0000256" key="6">
    <source>
        <dbReference type="ARBA" id="ARBA00022679"/>
    </source>
</evidence>
<evidence type="ECO:0000256" key="14">
    <source>
        <dbReference type="SAM" id="Phobius"/>
    </source>
</evidence>
<name>A0A1J1IWT0_9DIPT</name>
<feature type="transmembrane region" description="Helical" evidence="14">
    <location>
        <begin position="21"/>
        <end position="41"/>
    </location>
</feature>
<comment type="similarity">
    <text evidence="4">Belongs to the class-II pyridoxal-phosphate-dependent aminotransferase family.</text>
</comment>
<dbReference type="EMBL" id="CVRI01000063">
    <property type="protein sequence ID" value="CRL04739.1"/>
    <property type="molecule type" value="Genomic_DNA"/>
</dbReference>
<dbReference type="InterPro" id="IPR015422">
    <property type="entry name" value="PyrdxlP-dep_Trfase_small"/>
</dbReference>
<dbReference type="PANTHER" id="PTHR13693">
    <property type="entry name" value="CLASS II AMINOTRANSFERASE/8-AMINO-7-OXONONANOATE SYNTHASE"/>
    <property type="match status" value="1"/>
</dbReference>
<protein>
    <recommendedName>
        <fullName evidence="11">Serine palmitoyltransferase 1</fullName>
        <ecNumber evidence="5">2.3.1.50</ecNumber>
    </recommendedName>
    <alternativeName>
        <fullName evidence="12">Long chain base biosynthesis protein 1</fullName>
    </alternativeName>
    <alternativeName>
        <fullName evidence="13">Serine-palmitoyl-CoA transferase 1</fullName>
    </alternativeName>
</protein>
<organism evidence="16 17">
    <name type="scientific">Clunio marinus</name>
    <dbReference type="NCBI Taxonomy" id="568069"/>
    <lineage>
        <taxon>Eukaryota</taxon>
        <taxon>Metazoa</taxon>
        <taxon>Ecdysozoa</taxon>
        <taxon>Arthropoda</taxon>
        <taxon>Hexapoda</taxon>
        <taxon>Insecta</taxon>
        <taxon>Pterygota</taxon>
        <taxon>Neoptera</taxon>
        <taxon>Endopterygota</taxon>
        <taxon>Diptera</taxon>
        <taxon>Nematocera</taxon>
        <taxon>Chironomoidea</taxon>
        <taxon>Chironomidae</taxon>
        <taxon>Clunio</taxon>
    </lineage>
</organism>
<dbReference type="EC" id="2.3.1.50" evidence="5"/>
<gene>
    <name evidence="16" type="ORF">CLUMA_CG017799</name>
</gene>
<evidence type="ECO:0000256" key="8">
    <source>
        <dbReference type="ARBA" id="ARBA00022919"/>
    </source>
</evidence>
<evidence type="ECO:0000313" key="17">
    <source>
        <dbReference type="Proteomes" id="UP000183832"/>
    </source>
</evidence>
<dbReference type="STRING" id="568069.A0A1J1IWT0"/>
<dbReference type="GO" id="GO:0046513">
    <property type="term" value="P:ceramide biosynthetic process"/>
    <property type="evidence" value="ECO:0007669"/>
    <property type="project" value="TreeGrafter"/>
</dbReference>
<keyword evidence="17" id="KW-1185">Reference proteome</keyword>
<keyword evidence="8" id="KW-0746">Sphingolipid metabolism</keyword>